<dbReference type="OrthoDB" id="9781415at2"/>
<protein>
    <submittedName>
        <fullName evidence="4">Histidine phosphatase family protein</fullName>
    </submittedName>
</protein>
<dbReference type="Proteomes" id="UP000297453">
    <property type="component" value="Unassembled WGS sequence"/>
</dbReference>
<evidence type="ECO:0000256" key="3">
    <source>
        <dbReference type="PIRSR" id="PIRSR613078-2"/>
    </source>
</evidence>
<dbReference type="Pfam" id="PF00300">
    <property type="entry name" value="His_Phos_1"/>
    <property type="match status" value="1"/>
</dbReference>
<gene>
    <name evidence="4" type="ORF">EHO59_16655</name>
</gene>
<dbReference type="InterPro" id="IPR051695">
    <property type="entry name" value="Phosphoglycerate_Mutase"/>
</dbReference>
<dbReference type="PANTHER" id="PTHR46517:SF1">
    <property type="entry name" value="FRUCTOSE-2,6-BISPHOSPHATASE TIGAR"/>
    <property type="match status" value="1"/>
</dbReference>
<dbReference type="CDD" id="cd07067">
    <property type="entry name" value="HP_PGM_like"/>
    <property type="match status" value="1"/>
</dbReference>
<proteinExistence type="predicted"/>
<organism evidence="4 5">
    <name type="scientific">Leptospira semungkisensis</name>
    <dbReference type="NCBI Taxonomy" id="2484985"/>
    <lineage>
        <taxon>Bacteria</taxon>
        <taxon>Pseudomonadati</taxon>
        <taxon>Spirochaetota</taxon>
        <taxon>Spirochaetia</taxon>
        <taxon>Leptospirales</taxon>
        <taxon>Leptospiraceae</taxon>
        <taxon>Leptospira</taxon>
    </lineage>
</organism>
<dbReference type="AlphaFoldDB" id="A0A4R9FLE8"/>
<dbReference type="GO" id="GO:0043456">
    <property type="term" value="P:regulation of pentose-phosphate shunt"/>
    <property type="evidence" value="ECO:0007669"/>
    <property type="project" value="TreeGrafter"/>
</dbReference>
<dbReference type="Gene3D" id="3.40.50.1240">
    <property type="entry name" value="Phosphoglycerate mutase-like"/>
    <property type="match status" value="1"/>
</dbReference>
<feature type="binding site" evidence="3">
    <location>
        <position position="62"/>
    </location>
    <ligand>
        <name>substrate</name>
    </ligand>
</feature>
<reference evidence="4" key="1">
    <citation type="journal article" date="2019" name="PLoS Negl. Trop. Dis.">
        <title>Revisiting the worldwide diversity of Leptospira species in the environment.</title>
        <authorList>
            <person name="Vincent A.T."/>
            <person name="Schiettekatte O."/>
            <person name="Bourhy P."/>
            <person name="Veyrier F.J."/>
            <person name="Picardeau M."/>
        </authorList>
    </citation>
    <scope>NUCLEOTIDE SEQUENCE [LARGE SCALE GENOMIC DNA]</scope>
    <source>
        <strain evidence="4">SSS9</strain>
    </source>
</reference>
<dbReference type="GO" id="GO:0045820">
    <property type="term" value="P:negative regulation of glycolytic process"/>
    <property type="evidence" value="ECO:0007669"/>
    <property type="project" value="TreeGrafter"/>
</dbReference>
<dbReference type="PIRSF" id="PIRSF000709">
    <property type="entry name" value="6PFK_2-Ptase"/>
    <property type="match status" value="1"/>
</dbReference>
<keyword evidence="5" id="KW-1185">Reference proteome</keyword>
<dbReference type="RefSeq" id="WP_135589578.1">
    <property type="nucleotide sequence ID" value="NZ_RQEP01000019.1"/>
</dbReference>
<dbReference type="InterPro" id="IPR029033">
    <property type="entry name" value="His_PPase_superfam"/>
</dbReference>
<name>A0A4R9FLE8_9LEPT</name>
<dbReference type="GO" id="GO:0004331">
    <property type="term" value="F:fructose-2,6-bisphosphate 2-phosphatase activity"/>
    <property type="evidence" value="ECO:0007669"/>
    <property type="project" value="TreeGrafter"/>
</dbReference>
<dbReference type="PANTHER" id="PTHR46517">
    <property type="entry name" value="FRUCTOSE-2,6-BISPHOSPHATASE TIGAR"/>
    <property type="match status" value="1"/>
</dbReference>
<feature type="active site" description="Proton donor/acceptor" evidence="2">
    <location>
        <position position="86"/>
    </location>
</feature>
<evidence type="ECO:0000313" key="4">
    <source>
        <dbReference type="EMBL" id="TGJ99485.1"/>
    </source>
</evidence>
<evidence type="ECO:0000313" key="5">
    <source>
        <dbReference type="Proteomes" id="UP000297453"/>
    </source>
</evidence>
<dbReference type="EMBL" id="RQEP01000019">
    <property type="protein sequence ID" value="TGJ99485.1"/>
    <property type="molecule type" value="Genomic_DNA"/>
</dbReference>
<dbReference type="SUPFAM" id="SSF53254">
    <property type="entry name" value="Phosphoglycerate mutase-like"/>
    <property type="match status" value="1"/>
</dbReference>
<dbReference type="InterPro" id="IPR013078">
    <property type="entry name" value="His_Pase_superF_clade-1"/>
</dbReference>
<dbReference type="PROSITE" id="PS00175">
    <property type="entry name" value="PG_MUTASE"/>
    <property type="match status" value="1"/>
</dbReference>
<feature type="active site" description="Tele-phosphohistidine intermediate" evidence="2">
    <location>
        <position position="13"/>
    </location>
</feature>
<feature type="binding site" evidence="3">
    <location>
        <begin position="12"/>
        <end position="19"/>
    </location>
    <ligand>
        <name>substrate</name>
    </ligand>
</feature>
<sequence length="199" mass="23363">MTQQERQLYIFRHGETDWNIEGRLQGHKESKLNKNGIYQAEILAKRLKDINLEILFSSDLLRAKETSLIISKFLKIDVIYHTGLREIYSGEAQGILESDLIHKFGKETYLKWKEDDNESGSFRFPGGESKKEASDRISQTVKDLVRIYNKTKIGICTHGFVMKQFCEKFSGKTMHERKIENCEIRRLIYLEQEERILNV</sequence>
<accession>A0A4R9FLE8</accession>
<evidence type="ECO:0000256" key="2">
    <source>
        <dbReference type="PIRSR" id="PIRSR613078-1"/>
    </source>
</evidence>
<dbReference type="SMART" id="SM00855">
    <property type="entry name" value="PGAM"/>
    <property type="match status" value="1"/>
</dbReference>
<comment type="caution">
    <text evidence="4">The sequence shown here is derived from an EMBL/GenBank/DDBJ whole genome shotgun (WGS) entry which is preliminary data.</text>
</comment>
<keyword evidence="1" id="KW-0378">Hydrolase</keyword>
<evidence type="ECO:0000256" key="1">
    <source>
        <dbReference type="ARBA" id="ARBA00022801"/>
    </source>
</evidence>
<dbReference type="InterPro" id="IPR001345">
    <property type="entry name" value="PG/BPGM_mutase_AS"/>
</dbReference>
<dbReference type="GO" id="GO:0005829">
    <property type="term" value="C:cytosol"/>
    <property type="evidence" value="ECO:0007669"/>
    <property type="project" value="TreeGrafter"/>
</dbReference>